<evidence type="ECO:0000256" key="8">
    <source>
        <dbReference type="ARBA" id="ARBA00023273"/>
    </source>
</evidence>
<evidence type="ECO:0000313" key="13">
    <source>
        <dbReference type="Ensembl" id="ENSCVAP00000006894.1"/>
    </source>
</evidence>
<evidence type="ECO:0000259" key="12">
    <source>
        <dbReference type="PROSITE" id="PS50011"/>
    </source>
</evidence>
<dbReference type="SUPFAM" id="SSF56112">
    <property type="entry name" value="Protein kinase-like (PK-like)"/>
    <property type="match status" value="1"/>
</dbReference>
<evidence type="ECO:0000256" key="4">
    <source>
        <dbReference type="ARBA" id="ARBA00022490"/>
    </source>
</evidence>
<feature type="region of interest" description="Disordered" evidence="11">
    <location>
        <begin position="1"/>
        <end position="62"/>
    </location>
</feature>
<dbReference type="STRING" id="28743.ENSCVAP00000006894"/>
<keyword evidence="4" id="KW-0963">Cytoplasm</keyword>
<comment type="subunit">
    <text evidence="9">Homodimer. Binds to MLF1, recruiting a serine kinase which phosphorylates both itself and MLF1. Phosphorylated MLF1 binds to YWHAZ and is retained in the cytoplasm. Interacts with ELOC/TCEB1, ELOB/TCEB2, TSC22D2 and TSC22D4. Interacts with the Elongin BC E3 ubiquitin ligase complex via its interaction with ELOB/TCEB2 and ELOC/TCEB1. Interacts with SALL4.</text>
</comment>
<dbReference type="KEGG" id="cvg:107097825"/>
<dbReference type="InterPro" id="IPR000719">
    <property type="entry name" value="Prot_kinase_dom"/>
</dbReference>
<evidence type="ECO:0000256" key="11">
    <source>
        <dbReference type="SAM" id="MobiDB-lite"/>
    </source>
</evidence>
<dbReference type="InterPro" id="IPR050588">
    <property type="entry name" value="WNK_Ser-Thr_kinase"/>
</dbReference>
<dbReference type="GO" id="GO:0005737">
    <property type="term" value="C:cytoplasm"/>
    <property type="evidence" value="ECO:0007669"/>
    <property type="project" value="UniProtKB-SubCell"/>
</dbReference>
<protein>
    <recommendedName>
        <fullName evidence="10">Nuclear receptor-binding protein</fullName>
    </recommendedName>
</protein>
<dbReference type="GeneTree" id="ENSGT00940000155605"/>
<dbReference type="OMA" id="SYQHMIP"/>
<dbReference type="Ensembl" id="ENSCVAT00000004214.1">
    <property type="protein sequence ID" value="ENSCVAP00000006894.1"/>
    <property type="gene ID" value="ENSCVAG00000008494.1"/>
</dbReference>
<sequence>MSEAEEKADPGTDAKAEFTAGNQSPGTTQAQGGTPAAGSAKPAAASATEDEDESEDECEILEESPCGRWQKRREEVNQRNVPGIDAAYLAMDTEEGVEVVWNEVMISERKNFKPLEEKVKAVFDNLIHLEHANIVKFHKYWADTKDNRARVIFITEYMSSGSLKQFLKKTKKNHKSMNEKAWKRWCTQILSALSYLHSCDPPIIHGNLTCDTVFIQHNGLIKIGSVAPDTINNHVKTFHEEQKNLHFLAPEYGADNDVTTAVDIYSFGMCALEMALLEIQRNGDSSYISQEAIDNAIQLLEDPLQRELIQKCLSCDPSIRPTARELLFNQALFEVPLLKLLAAHCIVGYQHMIPENALEEITKKLDPNLVIAVTKEDVQLKLSQFPALELDKFLEDVRNGIYPMTAFGVPSPQQTRLKAVTSPVVIPLVKTPTPEPAELETRRVIQMQCNLESVEEGAKYHLTLLLKLEDKLNRHLSCDMLPHESVQDLAEELVQLGLICEVDQIKISSLLEETFSQALQ</sequence>
<feature type="compositionally biased region" description="Basic and acidic residues" evidence="11">
    <location>
        <begin position="1"/>
        <end position="16"/>
    </location>
</feature>
<dbReference type="InterPro" id="IPR011009">
    <property type="entry name" value="Kinase-like_dom_sf"/>
</dbReference>
<evidence type="ECO:0000256" key="2">
    <source>
        <dbReference type="ARBA" id="ARBA00004496"/>
    </source>
</evidence>
<feature type="compositionally biased region" description="Low complexity" evidence="11">
    <location>
        <begin position="33"/>
        <end position="47"/>
    </location>
</feature>
<dbReference type="Gene3D" id="1.10.510.10">
    <property type="entry name" value="Transferase(Phosphotransferase) domain 1"/>
    <property type="match status" value="1"/>
</dbReference>
<dbReference type="AlphaFoldDB" id="A0A3Q2CNA0"/>
<keyword evidence="14" id="KW-1185">Reference proteome</keyword>
<accession>A0A3Q2CNA0</accession>
<keyword evidence="5" id="KW-0597">Phosphoprotein</keyword>
<dbReference type="Pfam" id="PF00069">
    <property type="entry name" value="Pkinase"/>
    <property type="match status" value="1"/>
</dbReference>
<evidence type="ECO:0000256" key="9">
    <source>
        <dbReference type="ARBA" id="ARBA00063706"/>
    </source>
</evidence>
<dbReference type="GO" id="GO:0004672">
    <property type="term" value="F:protein kinase activity"/>
    <property type="evidence" value="ECO:0007669"/>
    <property type="project" value="InterPro"/>
</dbReference>
<dbReference type="Gene3D" id="3.30.200.20">
    <property type="entry name" value="Phosphorylase Kinase, domain 1"/>
    <property type="match status" value="1"/>
</dbReference>
<dbReference type="PROSITE" id="PS50011">
    <property type="entry name" value="PROTEIN_KINASE_DOM"/>
    <property type="match status" value="1"/>
</dbReference>
<reference evidence="13" key="1">
    <citation type="submission" date="2025-08" db="UniProtKB">
        <authorList>
            <consortium name="Ensembl"/>
        </authorList>
    </citation>
    <scope>IDENTIFICATION</scope>
</reference>
<dbReference type="GeneID" id="107097825"/>
<dbReference type="GO" id="GO:0005524">
    <property type="term" value="F:ATP binding"/>
    <property type="evidence" value="ECO:0007669"/>
    <property type="project" value="InterPro"/>
</dbReference>
<evidence type="ECO:0000256" key="3">
    <source>
        <dbReference type="ARBA" id="ARBA00004510"/>
    </source>
</evidence>
<dbReference type="GO" id="GO:0012505">
    <property type="term" value="C:endomembrane system"/>
    <property type="evidence" value="ECO:0007669"/>
    <property type="project" value="UniProtKB-SubCell"/>
</dbReference>
<organism evidence="13 14">
    <name type="scientific">Cyprinodon variegatus</name>
    <name type="common">Sheepshead minnow</name>
    <dbReference type="NCBI Taxonomy" id="28743"/>
    <lineage>
        <taxon>Eukaryota</taxon>
        <taxon>Metazoa</taxon>
        <taxon>Chordata</taxon>
        <taxon>Craniata</taxon>
        <taxon>Vertebrata</taxon>
        <taxon>Euteleostomi</taxon>
        <taxon>Actinopterygii</taxon>
        <taxon>Neopterygii</taxon>
        <taxon>Teleostei</taxon>
        <taxon>Neoteleostei</taxon>
        <taxon>Acanthomorphata</taxon>
        <taxon>Ovalentaria</taxon>
        <taxon>Atherinomorphae</taxon>
        <taxon>Cyprinodontiformes</taxon>
        <taxon>Cyprinodontidae</taxon>
        <taxon>Cyprinodon</taxon>
    </lineage>
</organism>
<evidence type="ECO:0000256" key="5">
    <source>
        <dbReference type="ARBA" id="ARBA00022553"/>
    </source>
</evidence>
<evidence type="ECO:0000256" key="6">
    <source>
        <dbReference type="ARBA" id="ARBA00022990"/>
    </source>
</evidence>
<evidence type="ECO:0000313" key="14">
    <source>
        <dbReference type="Proteomes" id="UP000265020"/>
    </source>
</evidence>
<name>A0A3Q2CNA0_CYPVA</name>
<feature type="compositionally biased region" description="Acidic residues" evidence="11">
    <location>
        <begin position="48"/>
        <end position="62"/>
    </location>
</feature>
<dbReference type="FunFam" id="3.30.200.20:FF:000098">
    <property type="entry name" value="Nuclear receptor-binding protein 1"/>
    <property type="match status" value="1"/>
</dbReference>
<evidence type="ECO:0000256" key="10">
    <source>
        <dbReference type="ARBA" id="ARBA00067236"/>
    </source>
</evidence>
<reference evidence="13" key="2">
    <citation type="submission" date="2025-09" db="UniProtKB">
        <authorList>
            <consortium name="Ensembl"/>
        </authorList>
    </citation>
    <scope>IDENTIFICATION</scope>
</reference>
<dbReference type="Proteomes" id="UP000265020">
    <property type="component" value="Unassembled WGS sequence"/>
</dbReference>
<keyword evidence="6" id="KW-0007">Acetylation</keyword>
<feature type="domain" description="Protein kinase" evidence="12">
    <location>
        <begin position="73"/>
        <end position="333"/>
    </location>
</feature>
<keyword evidence="8" id="KW-0966">Cell projection</keyword>
<feature type="compositionally biased region" description="Polar residues" evidence="11">
    <location>
        <begin position="20"/>
        <end position="32"/>
    </location>
</feature>
<dbReference type="FunFam" id="1.10.510.10:FF:000181">
    <property type="entry name" value="Nuclear receptor-binding protein 1"/>
    <property type="match status" value="1"/>
</dbReference>
<comment type="subcellular location">
    <subcellularLocation>
        <location evidence="3">Cell projection</location>
        <location evidence="3">Lamellipodium</location>
    </subcellularLocation>
    <subcellularLocation>
        <location evidence="2">Cytoplasm</location>
    </subcellularLocation>
    <subcellularLocation>
        <location evidence="1">Endomembrane system</location>
    </subcellularLocation>
</comment>
<dbReference type="OrthoDB" id="1034557at2759"/>
<dbReference type="PANTHER" id="PTHR13902">
    <property type="entry name" value="SERINE/THREONINE-PROTEIN KINASE WNK WITH NO LYSINE -RELATED"/>
    <property type="match status" value="1"/>
</dbReference>
<dbReference type="GO" id="GO:0030027">
    <property type="term" value="C:lamellipodium"/>
    <property type="evidence" value="ECO:0007669"/>
    <property type="project" value="UniProtKB-SubCell"/>
</dbReference>
<evidence type="ECO:0000256" key="1">
    <source>
        <dbReference type="ARBA" id="ARBA00004308"/>
    </source>
</evidence>
<proteinExistence type="predicted"/>
<dbReference type="RefSeq" id="XP_015250619.1">
    <property type="nucleotide sequence ID" value="XM_015395133.1"/>
</dbReference>
<keyword evidence="7" id="KW-0472">Membrane</keyword>
<evidence type="ECO:0000256" key="7">
    <source>
        <dbReference type="ARBA" id="ARBA00023136"/>
    </source>
</evidence>